<evidence type="ECO:0008006" key="3">
    <source>
        <dbReference type="Google" id="ProtNLM"/>
    </source>
</evidence>
<comment type="caution">
    <text evidence="1">The sequence shown here is derived from an EMBL/GenBank/DDBJ whole genome shotgun (WGS) entry which is preliminary data.</text>
</comment>
<proteinExistence type="predicted"/>
<dbReference type="PANTHER" id="PTHR38733">
    <property type="entry name" value="PROTEIN MCRC"/>
    <property type="match status" value="1"/>
</dbReference>
<protein>
    <recommendedName>
        <fullName evidence="3">McrBC 5-methylcytosine restriction system component</fullName>
    </recommendedName>
</protein>
<dbReference type="InterPro" id="IPR019292">
    <property type="entry name" value="McrC"/>
</dbReference>
<accession>A0A5D0MJ92</accession>
<sequence length="157" mass="18856">MVEDFNKCEKSHLMKDYDRVLLWCKIFLYFKSFTGFKGSGLAYCLLFPMEKLFEEYVALILAKKFRHRIQTQHKGYSLLEFPKRFNLIPDIYLPSKNIIMDTKWKIINSLDDISQSDLYQMFAYLTKYKSNNVVLIYPYTGNVNDNRCYFDKKMNKN</sequence>
<evidence type="ECO:0000313" key="2">
    <source>
        <dbReference type="Proteomes" id="UP000323337"/>
    </source>
</evidence>
<dbReference type="AlphaFoldDB" id="A0A5D0MJ92"/>
<gene>
    <name evidence="1" type="ORF">FXF49_11480</name>
</gene>
<dbReference type="PANTHER" id="PTHR38733:SF1">
    <property type="entry name" value="TYPE IV METHYL-DIRECTED RESTRICTION ENZYME ECOKMCRBC"/>
    <property type="match status" value="1"/>
</dbReference>
<dbReference type="Proteomes" id="UP000323337">
    <property type="component" value="Unassembled WGS sequence"/>
</dbReference>
<name>A0A5D0MJ92_FLESI</name>
<dbReference type="EMBL" id="VSIV01000358">
    <property type="protein sequence ID" value="TYB32442.1"/>
    <property type="molecule type" value="Genomic_DNA"/>
</dbReference>
<organism evidence="1 2">
    <name type="scientific">Flexistipes sinusarabici</name>
    <dbReference type="NCBI Taxonomy" id="2352"/>
    <lineage>
        <taxon>Bacteria</taxon>
        <taxon>Pseudomonadati</taxon>
        <taxon>Deferribacterota</taxon>
        <taxon>Deferribacteres</taxon>
        <taxon>Deferribacterales</taxon>
        <taxon>Flexistipitaceae</taxon>
        <taxon>Flexistipes</taxon>
    </lineage>
</organism>
<evidence type="ECO:0000313" key="1">
    <source>
        <dbReference type="EMBL" id="TYB32442.1"/>
    </source>
</evidence>
<reference evidence="1 2" key="1">
    <citation type="submission" date="2019-08" db="EMBL/GenBank/DDBJ databases">
        <title>Genomic characterization of a novel candidate phylum (ARYD3) from a high temperature, high salinity tertiary oil reservoir in north central Oklahoma, USA.</title>
        <authorList>
            <person name="Youssef N.H."/>
            <person name="Yadav A."/>
            <person name="Elshahed M.S."/>
        </authorList>
    </citation>
    <scope>NUCLEOTIDE SEQUENCE [LARGE SCALE GENOMIC DNA]</scope>
    <source>
        <strain evidence="1">ARYD1</strain>
    </source>
</reference>
<dbReference type="Pfam" id="PF10117">
    <property type="entry name" value="McrBC"/>
    <property type="match status" value="1"/>
</dbReference>